<dbReference type="OrthoDB" id="4861772at2759"/>
<reference evidence="1 2" key="1">
    <citation type="submission" date="2012-10" db="EMBL/GenBank/DDBJ databases">
        <title>Genome sequencing and analysis of entomopathogenic fungi Beauveria bassiana D1-5.</title>
        <authorList>
            <person name="Li Q."/>
            <person name="Wang L."/>
            <person name="Zhang Z."/>
            <person name="Wang Q."/>
            <person name="Ren J."/>
            <person name="Wang M."/>
            <person name="Xu W."/>
            <person name="Wang J."/>
            <person name="Lu Y."/>
            <person name="Du Q."/>
            <person name="Sun Z."/>
        </authorList>
    </citation>
    <scope>NUCLEOTIDE SEQUENCE [LARGE SCALE GENOMIC DNA]</scope>
    <source>
        <strain evidence="1 2">D1-5</strain>
    </source>
</reference>
<name>A0A0A2V5R7_BEABA</name>
<proteinExistence type="predicted"/>
<dbReference type="AlphaFoldDB" id="A0A0A2V5R7"/>
<protein>
    <submittedName>
        <fullName evidence="1">Uncharacterized protein</fullName>
    </submittedName>
</protein>
<organism evidence="1 2">
    <name type="scientific">Beauveria bassiana D1-5</name>
    <dbReference type="NCBI Taxonomy" id="1245745"/>
    <lineage>
        <taxon>Eukaryota</taxon>
        <taxon>Fungi</taxon>
        <taxon>Dikarya</taxon>
        <taxon>Ascomycota</taxon>
        <taxon>Pezizomycotina</taxon>
        <taxon>Sordariomycetes</taxon>
        <taxon>Hypocreomycetidae</taxon>
        <taxon>Hypocreales</taxon>
        <taxon>Cordycipitaceae</taxon>
        <taxon>Beauveria</taxon>
    </lineage>
</organism>
<accession>A0A0A2V5R7</accession>
<dbReference type="Proteomes" id="UP000030106">
    <property type="component" value="Unassembled WGS sequence"/>
</dbReference>
<sequence>MRQFSIMTEAVQRGDIEEYVRQFRDQILLYDGTTPGHQNVTAAFLPAVPAANQDIARAVAFARRGDLDSARAIAALYAYAVIEYQDIGQGRNRDYLILREELDSNGLGRRNWGMYIFAKTGPRGASYGTPISIQVPHPVFDRNTPELGIRTFVETNADSFFIAGIYRYSTEASKEPSTWSNASSSDMAHNEHSLFLQLAEDFTRPAAFNYSRGQRATTVIQIHGFGNSDMEDGKWTYNPKSSYPQIVLSNGDKSLRGKRVAILDRLSQEFWKRAPKSNQRMTTGVYNGWEYSDLGATGNVVGRRIRARGDGSTFIHIEADPSIRVTDAWAQARNIDAHADRAEKYGRFGRTLRLVLTAEDGPAQLIAQKL</sequence>
<dbReference type="HOGENOM" id="CLU_748003_0_0_1"/>
<comment type="caution">
    <text evidence="1">The sequence shown here is derived from an EMBL/GenBank/DDBJ whole genome shotgun (WGS) entry which is preliminary data.</text>
</comment>
<dbReference type="EMBL" id="ANFO01001279">
    <property type="protein sequence ID" value="KGQ03146.1"/>
    <property type="molecule type" value="Genomic_DNA"/>
</dbReference>
<evidence type="ECO:0000313" key="1">
    <source>
        <dbReference type="EMBL" id="KGQ03146.1"/>
    </source>
</evidence>
<evidence type="ECO:0000313" key="2">
    <source>
        <dbReference type="Proteomes" id="UP000030106"/>
    </source>
</evidence>
<gene>
    <name evidence="1" type="ORF">BBAD15_g11611</name>
</gene>